<dbReference type="AlphaFoldDB" id="A0A5C1QDR8"/>
<dbReference type="RefSeq" id="WP_149567590.1">
    <property type="nucleotide sequence ID" value="NZ_CP035807.1"/>
</dbReference>
<evidence type="ECO:0000313" key="1">
    <source>
        <dbReference type="EMBL" id="QEN04342.1"/>
    </source>
</evidence>
<reference evidence="1 2" key="1">
    <citation type="submission" date="2019-02" db="EMBL/GenBank/DDBJ databases">
        <authorList>
            <person name="Fomenkov A."/>
            <person name="Dubinina G."/>
            <person name="Grabovich M."/>
            <person name="Vincze T."/>
            <person name="Roberts R.J."/>
        </authorList>
    </citation>
    <scope>NUCLEOTIDE SEQUENCE [LARGE SCALE GENOMIC DNA]</scope>
    <source>
        <strain evidence="1 2">P</strain>
    </source>
</reference>
<dbReference type="Proteomes" id="UP000323824">
    <property type="component" value="Chromosome"/>
</dbReference>
<keyword evidence="2" id="KW-1185">Reference proteome</keyword>
<organism evidence="1 2">
    <name type="scientific">Thiospirochaeta perfilievii</name>
    <dbReference type="NCBI Taxonomy" id="252967"/>
    <lineage>
        <taxon>Bacteria</taxon>
        <taxon>Pseudomonadati</taxon>
        <taxon>Spirochaetota</taxon>
        <taxon>Spirochaetia</taxon>
        <taxon>Spirochaetales</taxon>
        <taxon>Spirochaetaceae</taxon>
        <taxon>Thiospirochaeta</taxon>
    </lineage>
</organism>
<sequence>MHLLLKESGNLVNKDKKYEIIKFGEDINEDTPSYNIVGLMVKDLNVMPPNFTGMRFPKKKYKAITLTMEEYMTSKEFENELHNNKDLENYFIIEYDLNEIIEYSKLLVTVYYPIKG</sequence>
<proteinExistence type="predicted"/>
<dbReference type="KEGG" id="sper:EW093_06370"/>
<reference evidence="1 2" key="2">
    <citation type="submission" date="2019-09" db="EMBL/GenBank/DDBJ databases">
        <title>Complete Genome Sequence and Methylome Analysis of free living Spirochaetas.</title>
        <authorList>
            <person name="Leshcheva N."/>
            <person name="Mikheeva N."/>
        </authorList>
    </citation>
    <scope>NUCLEOTIDE SEQUENCE [LARGE SCALE GENOMIC DNA]</scope>
    <source>
        <strain evidence="1 2">P</strain>
    </source>
</reference>
<accession>A0A5C1QDR8</accession>
<gene>
    <name evidence="1" type="ORF">EW093_06370</name>
</gene>
<name>A0A5C1QDR8_9SPIO</name>
<dbReference type="EMBL" id="CP035807">
    <property type="protein sequence ID" value="QEN04342.1"/>
    <property type="molecule type" value="Genomic_DNA"/>
</dbReference>
<protein>
    <submittedName>
        <fullName evidence="1">Uncharacterized protein</fullName>
    </submittedName>
</protein>
<evidence type="ECO:0000313" key="2">
    <source>
        <dbReference type="Proteomes" id="UP000323824"/>
    </source>
</evidence>